<evidence type="ECO:0000313" key="1">
    <source>
        <dbReference type="EMBL" id="RIB07817.1"/>
    </source>
</evidence>
<accession>A0A397UFG3</accession>
<organism evidence="1 2">
    <name type="scientific">Gigaspora rosea</name>
    <dbReference type="NCBI Taxonomy" id="44941"/>
    <lineage>
        <taxon>Eukaryota</taxon>
        <taxon>Fungi</taxon>
        <taxon>Fungi incertae sedis</taxon>
        <taxon>Mucoromycota</taxon>
        <taxon>Glomeromycotina</taxon>
        <taxon>Glomeromycetes</taxon>
        <taxon>Diversisporales</taxon>
        <taxon>Gigasporaceae</taxon>
        <taxon>Gigaspora</taxon>
    </lineage>
</organism>
<sequence length="101" mass="11948">MNLYNSVLVDAELIEANKKNKFILLYSCSYNQYWGFRTVNDNAWLDELTMHSYNIRLKKKCSVHSIKDIVLVDLQKNSLYMMKEYIKVINMVTKVPSISIY</sequence>
<dbReference type="Proteomes" id="UP000266673">
    <property type="component" value="Unassembled WGS sequence"/>
</dbReference>
<comment type="caution">
    <text evidence="1">The sequence shown here is derived from an EMBL/GenBank/DDBJ whole genome shotgun (WGS) entry which is preliminary data.</text>
</comment>
<dbReference type="AlphaFoldDB" id="A0A397UFG3"/>
<protein>
    <submittedName>
        <fullName evidence="1">Uncharacterized protein</fullName>
    </submittedName>
</protein>
<keyword evidence="2" id="KW-1185">Reference proteome</keyword>
<name>A0A397UFG3_9GLOM</name>
<gene>
    <name evidence="1" type="ORF">C2G38_2213291</name>
</gene>
<dbReference type="EMBL" id="QKWP01001595">
    <property type="protein sequence ID" value="RIB07817.1"/>
    <property type="molecule type" value="Genomic_DNA"/>
</dbReference>
<evidence type="ECO:0000313" key="2">
    <source>
        <dbReference type="Proteomes" id="UP000266673"/>
    </source>
</evidence>
<proteinExistence type="predicted"/>
<reference evidence="1 2" key="1">
    <citation type="submission" date="2018-06" db="EMBL/GenBank/DDBJ databases">
        <title>Comparative genomics reveals the genomic features of Rhizophagus irregularis, R. cerebriforme, R. diaphanum and Gigaspora rosea, and their symbiotic lifestyle signature.</title>
        <authorList>
            <person name="Morin E."/>
            <person name="San Clemente H."/>
            <person name="Chen E.C.H."/>
            <person name="De La Providencia I."/>
            <person name="Hainaut M."/>
            <person name="Kuo A."/>
            <person name="Kohler A."/>
            <person name="Murat C."/>
            <person name="Tang N."/>
            <person name="Roy S."/>
            <person name="Loubradou J."/>
            <person name="Henrissat B."/>
            <person name="Grigoriev I.V."/>
            <person name="Corradi N."/>
            <person name="Roux C."/>
            <person name="Martin F.M."/>
        </authorList>
    </citation>
    <scope>NUCLEOTIDE SEQUENCE [LARGE SCALE GENOMIC DNA]</scope>
    <source>
        <strain evidence="1 2">DAOM 194757</strain>
    </source>
</reference>